<dbReference type="Proteomes" id="UP000266841">
    <property type="component" value="Unassembled WGS sequence"/>
</dbReference>
<organism evidence="2 3">
    <name type="scientific">Thalassiosira oceanica</name>
    <name type="common">Marine diatom</name>
    <dbReference type="NCBI Taxonomy" id="159749"/>
    <lineage>
        <taxon>Eukaryota</taxon>
        <taxon>Sar</taxon>
        <taxon>Stramenopiles</taxon>
        <taxon>Ochrophyta</taxon>
        <taxon>Bacillariophyta</taxon>
        <taxon>Coscinodiscophyceae</taxon>
        <taxon>Thalassiosirophycidae</taxon>
        <taxon>Thalassiosirales</taxon>
        <taxon>Thalassiosiraceae</taxon>
        <taxon>Thalassiosira</taxon>
    </lineage>
</organism>
<proteinExistence type="predicted"/>
<reference evidence="2 3" key="1">
    <citation type="journal article" date="2012" name="Genome Biol.">
        <title>Genome and low-iron response of an oceanic diatom adapted to chronic iron limitation.</title>
        <authorList>
            <person name="Lommer M."/>
            <person name="Specht M."/>
            <person name="Roy A.S."/>
            <person name="Kraemer L."/>
            <person name="Andreson R."/>
            <person name="Gutowska M.A."/>
            <person name="Wolf J."/>
            <person name="Bergner S.V."/>
            <person name="Schilhabel M.B."/>
            <person name="Klostermeier U.C."/>
            <person name="Beiko R.G."/>
            <person name="Rosenstiel P."/>
            <person name="Hippler M."/>
            <person name="Laroche J."/>
        </authorList>
    </citation>
    <scope>NUCLEOTIDE SEQUENCE [LARGE SCALE GENOMIC DNA]</scope>
    <source>
        <strain evidence="2 3">CCMP1005</strain>
    </source>
</reference>
<evidence type="ECO:0000313" key="3">
    <source>
        <dbReference type="Proteomes" id="UP000266841"/>
    </source>
</evidence>
<dbReference type="EMBL" id="AGNL01046109">
    <property type="protein sequence ID" value="EJK48231.1"/>
    <property type="molecule type" value="Genomic_DNA"/>
</dbReference>
<name>K0RH70_THAOC</name>
<keyword evidence="3" id="KW-1185">Reference proteome</keyword>
<feature type="region of interest" description="Disordered" evidence="1">
    <location>
        <begin position="62"/>
        <end position="82"/>
    </location>
</feature>
<feature type="non-terminal residue" evidence="2">
    <location>
        <position position="1"/>
    </location>
</feature>
<evidence type="ECO:0000256" key="1">
    <source>
        <dbReference type="SAM" id="MobiDB-lite"/>
    </source>
</evidence>
<protein>
    <submittedName>
        <fullName evidence="2">Uncharacterized protein</fullName>
    </submittedName>
</protein>
<gene>
    <name evidence="2" type="ORF">THAOC_32990</name>
</gene>
<dbReference type="AlphaFoldDB" id="K0RH70"/>
<sequence>LEILRRNRKKWRAITDGLNHEFWTNCPDAIKEEYFGQAATAEAEAETLAFFGVRENEAGADDAKYMPLGGTPGGMDDDSDEEDEALAYQRMEDSCQNLASEIDLQGNLSDRNKSEGDGEASWLIPPRKTVKQEDLTETKGFTLVSIHSCLLLG</sequence>
<comment type="caution">
    <text evidence="2">The sequence shown here is derived from an EMBL/GenBank/DDBJ whole genome shotgun (WGS) entry which is preliminary data.</text>
</comment>
<accession>K0RH70</accession>
<evidence type="ECO:0000313" key="2">
    <source>
        <dbReference type="EMBL" id="EJK48231.1"/>
    </source>
</evidence>